<feature type="compositionally biased region" description="Basic and acidic residues" evidence="1">
    <location>
        <begin position="1"/>
        <end position="12"/>
    </location>
</feature>
<gene>
    <name evidence="2" type="ORF">Tci_031003</name>
</gene>
<sequence length="125" mass="13613">MITTKTDPEPAKRRPSSITFKDTFDMLKKTPLDPSQKLKGVYFLTPKEQLAADIMQKLKASRKSIRSQLHAGGSRDGTGTQLEVPDESTVTPTTLSEGTGPKSGVFDEEKVTSEAKADVTLDWGS</sequence>
<organism evidence="2">
    <name type="scientific">Tanacetum cinerariifolium</name>
    <name type="common">Dalmatian daisy</name>
    <name type="synonym">Chrysanthemum cinerariifolium</name>
    <dbReference type="NCBI Taxonomy" id="118510"/>
    <lineage>
        <taxon>Eukaryota</taxon>
        <taxon>Viridiplantae</taxon>
        <taxon>Streptophyta</taxon>
        <taxon>Embryophyta</taxon>
        <taxon>Tracheophyta</taxon>
        <taxon>Spermatophyta</taxon>
        <taxon>Magnoliopsida</taxon>
        <taxon>eudicotyledons</taxon>
        <taxon>Gunneridae</taxon>
        <taxon>Pentapetalae</taxon>
        <taxon>asterids</taxon>
        <taxon>campanulids</taxon>
        <taxon>Asterales</taxon>
        <taxon>Asteraceae</taxon>
        <taxon>Asteroideae</taxon>
        <taxon>Anthemideae</taxon>
        <taxon>Anthemidinae</taxon>
        <taxon>Tanacetum</taxon>
    </lineage>
</organism>
<evidence type="ECO:0000313" key="2">
    <source>
        <dbReference type="EMBL" id="GEU59025.1"/>
    </source>
</evidence>
<comment type="caution">
    <text evidence="2">The sequence shown here is derived from an EMBL/GenBank/DDBJ whole genome shotgun (WGS) entry which is preliminary data.</text>
</comment>
<evidence type="ECO:0000256" key="1">
    <source>
        <dbReference type="SAM" id="MobiDB-lite"/>
    </source>
</evidence>
<protein>
    <submittedName>
        <fullName evidence="2">Uncharacterized protein</fullName>
    </submittedName>
</protein>
<dbReference type="EMBL" id="BKCJ010004101">
    <property type="protein sequence ID" value="GEU59025.1"/>
    <property type="molecule type" value="Genomic_DNA"/>
</dbReference>
<feature type="compositionally biased region" description="Polar residues" evidence="1">
    <location>
        <begin position="88"/>
        <end position="97"/>
    </location>
</feature>
<dbReference type="AlphaFoldDB" id="A0A6L2LFL6"/>
<feature type="region of interest" description="Disordered" evidence="1">
    <location>
        <begin position="61"/>
        <end position="125"/>
    </location>
</feature>
<feature type="region of interest" description="Disordered" evidence="1">
    <location>
        <begin position="1"/>
        <end position="20"/>
    </location>
</feature>
<name>A0A6L2LFL6_TANCI</name>
<proteinExistence type="predicted"/>
<accession>A0A6L2LFL6</accession>
<reference evidence="2" key="1">
    <citation type="journal article" date="2019" name="Sci. Rep.">
        <title>Draft genome of Tanacetum cinerariifolium, the natural source of mosquito coil.</title>
        <authorList>
            <person name="Yamashiro T."/>
            <person name="Shiraishi A."/>
            <person name="Satake H."/>
            <person name="Nakayama K."/>
        </authorList>
    </citation>
    <scope>NUCLEOTIDE SEQUENCE</scope>
</reference>
<feature type="compositionally biased region" description="Basic and acidic residues" evidence="1">
    <location>
        <begin position="105"/>
        <end position="119"/>
    </location>
</feature>